<dbReference type="AlphaFoldDB" id="A0AAX6GX46"/>
<dbReference type="SMART" id="SM00320">
    <property type="entry name" value="WD40"/>
    <property type="match status" value="7"/>
</dbReference>
<dbReference type="Pfam" id="PF00400">
    <property type="entry name" value="WD40"/>
    <property type="match status" value="2"/>
</dbReference>
<dbReference type="InterPro" id="IPR015943">
    <property type="entry name" value="WD40/YVTN_repeat-like_dom_sf"/>
</dbReference>
<dbReference type="Proteomes" id="UP001140949">
    <property type="component" value="Unassembled WGS sequence"/>
</dbReference>
<dbReference type="SUPFAM" id="SSF50978">
    <property type="entry name" value="WD40 repeat-like"/>
    <property type="match status" value="1"/>
</dbReference>
<dbReference type="PROSITE" id="PS50294">
    <property type="entry name" value="WD_REPEATS_REGION"/>
    <property type="match status" value="1"/>
</dbReference>
<dbReference type="InterPro" id="IPR036322">
    <property type="entry name" value="WD40_repeat_dom_sf"/>
</dbReference>
<dbReference type="InterPro" id="IPR044616">
    <property type="entry name" value="RUP1/2"/>
</dbReference>
<sequence length="345" mass="37930">MNYTSPEEKQQEQLEEDSSQARCEWDFSISAAVPQNPTTNASDVLGAVEVDPSGRLLATGGLARKIRIYTLDPLRYEFYICTPAKLSSLRWRPNAPGCHVASGDYDGVVTEYDVERRTPVSERDEHGGRRVWSVDYSAAGLGASGSDDGTAQMWDPRCVPVLSAVRVGASVCCVEFDKTDGPYIALGCADRRAYVYDVRNMSSGPVSVFAGHEKTVTYVRFDGRGRLVTSGTDGRHRLWELASGKEVRAYRGHANARSFVGMSVWRSGGLIGCGSESNEVFVYDLRWGEPIWVQSFAGRTEEEEEEEAKAFVSAVCWREVSEDECALLAGGSDGMVQVYAGRRKV</sequence>
<reference evidence="2" key="1">
    <citation type="journal article" date="2023" name="GigaByte">
        <title>Genome assembly of the bearded iris, Iris pallida Lam.</title>
        <authorList>
            <person name="Bruccoleri R.E."/>
            <person name="Oakeley E.J."/>
            <person name="Faust A.M.E."/>
            <person name="Altorfer M."/>
            <person name="Dessus-Babus S."/>
            <person name="Burckhardt D."/>
            <person name="Oertli M."/>
            <person name="Naumann U."/>
            <person name="Petersen F."/>
            <person name="Wong J."/>
        </authorList>
    </citation>
    <scope>NUCLEOTIDE SEQUENCE</scope>
    <source>
        <strain evidence="2">GSM-AAB239-AS_SAM_17_03QT</strain>
    </source>
</reference>
<feature type="repeat" description="WD" evidence="1">
    <location>
        <begin position="209"/>
        <end position="249"/>
    </location>
</feature>
<dbReference type="Gene3D" id="2.130.10.10">
    <property type="entry name" value="YVTN repeat-like/Quinoprotein amine dehydrogenase"/>
    <property type="match status" value="1"/>
</dbReference>
<evidence type="ECO:0000313" key="2">
    <source>
        <dbReference type="EMBL" id="KAJ6833360.1"/>
    </source>
</evidence>
<evidence type="ECO:0000256" key="1">
    <source>
        <dbReference type="PROSITE-ProRule" id="PRU00221"/>
    </source>
</evidence>
<comment type="caution">
    <text evidence="2">The sequence shown here is derived from an EMBL/GenBank/DDBJ whole genome shotgun (WGS) entry which is preliminary data.</text>
</comment>
<organism evidence="2 3">
    <name type="scientific">Iris pallida</name>
    <name type="common">Sweet iris</name>
    <dbReference type="NCBI Taxonomy" id="29817"/>
    <lineage>
        <taxon>Eukaryota</taxon>
        <taxon>Viridiplantae</taxon>
        <taxon>Streptophyta</taxon>
        <taxon>Embryophyta</taxon>
        <taxon>Tracheophyta</taxon>
        <taxon>Spermatophyta</taxon>
        <taxon>Magnoliopsida</taxon>
        <taxon>Liliopsida</taxon>
        <taxon>Asparagales</taxon>
        <taxon>Iridaceae</taxon>
        <taxon>Iridoideae</taxon>
        <taxon>Irideae</taxon>
        <taxon>Iris</taxon>
    </lineage>
</organism>
<dbReference type="EMBL" id="JANAVB010015199">
    <property type="protein sequence ID" value="KAJ6833360.1"/>
    <property type="molecule type" value="Genomic_DNA"/>
</dbReference>
<protein>
    <submittedName>
        <fullName evidence="2">WD repeat-containing protein RUP2-like</fullName>
    </submittedName>
</protein>
<gene>
    <name evidence="2" type="ORF">M6B38_340340</name>
</gene>
<dbReference type="PANTHER" id="PTHR45389:SF1">
    <property type="entry name" value="WD REPEAT-CONTAINING PROTEIN RUP1"/>
    <property type="match status" value="1"/>
</dbReference>
<reference evidence="2" key="2">
    <citation type="submission" date="2023-04" db="EMBL/GenBank/DDBJ databases">
        <authorList>
            <person name="Bruccoleri R.E."/>
            <person name="Oakeley E.J."/>
            <person name="Faust A.-M."/>
            <person name="Dessus-Babus S."/>
            <person name="Altorfer M."/>
            <person name="Burckhardt D."/>
            <person name="Oertli M."/>
            <person name="Naumann U."/>
            <person name="Petersen F."/>
            <person name="Wong J."/>
        </authorList>
    </citation>
    <scope>NUCLEOTIDE SEQUENCE</scope>
    <source>
        <strain evidence="2">GSM-AAB239-AS_SAM_17_03QT</strain>
        <tissue evidence="2">Leaf</tissue>
    </source>
</reference>
<dbReference type="InterPro" id="IPR001680">
    <property type="entry name" value="WD40_rpt"/>
</dbReference>
<dbReference type="GO" id="GO:0010224">
    <property type="term" value="P:response to UV-B"/>
    <property type="evidence" value="ECO:0007669"/>
    <property type="project" value="TreeGrafter"/>
</dbReference>
<keyword evidence="1" id="KW-0853">WD repeat</keyword>
<proteinExistence type="predicted"/>
<dbReference type="PROSITE" id="PS50082">
    <property type="entry name" value="WD_REPEATS_2"/>
    <property type="match status" value="1"/>
</dbReference>
<dbReference type="PANTHER" id="PTHR45389">
    <property type="entry name" value="WD REPEAT-CONTAINING PROTEIN RUP1"/>
    <property type="match status" value="1"/>
</dbReference>
<keyword evidence="3" id="KW-1185">Reference proteome</keyword>
<evidence type="ECO:0000313" key="3">
    <source>
        <dbReference type="Proteomes" id="UP001140949"/>
    </source>
</evidence>
<accession>A0AAX6GX46</accession>
<name>A0AAX6GX46_IRIPA</name>